<keyword evidence="6" id="KW-1185">Reference proteome</keyword>
<evidence type="ECO:0000256" key="2">
    <source>
        <dbReference type="PIRNR" id="PIRNR001365"/>
    </source>
</evidence>
<dbReference type="InterPro" id="IPR002220">
    <property type="entry name" value="DapA-like"/>
</dbReference>
<evidence type="ECO:0000256" key="4">
    <source>
        <dbReference type="PIRSR" id="PIRSR001365-2"/>
    </source>
</evidence>
<comment type="caution">
    <text evidence="5">The sequence shown here is derived from an EMBL/GenBank/DDBJ whole genome shotgun (WGS) entry which is preliminary data.</text>
</comment>
<dbReference type="OrthoDB" id="191315at2759"/>
<dbReference type="Gene3D" id="3.20.20.70">
    <property type="entry name" value="Aldolase class I"/>
    <property type="match status" value="1"/>
</dbReference>
<gene>
    <name evidence="5" type="ORF">CEP54_000174</name>
</gene>
<dbReference type="PANTHER" id="PTHR12128">
    <property type="entry name" value="DIHYDRODIPICOLINATE SYNTHASE"/>
    <property type="match status" value="1"/>
</dbReference>
<feature type="active site" description="Proton donor/acceptor" evidence="3">
    <location>
        <position position="152"/>
    </location>
</feature>
<organism evidence="5 6">
    <name type="scientific">Fusarium duplospermum</name>
    <dbReference type="NCBI Taxonomy" id="1325734"/>
    <lineage>
        <taxon>Eukaryota</taxon>
        <taxon>Fungi</taxon>
        <taxon>Dikarya</taxon>
        <taxon>Ascomycota</taxon>
        <taxon>Pezizomycotina</taxon>
        <taxon>Sordariomycetes</taxon>
        <taxon>Hypocreomycetidae</taxon>
        <taxon>Hypocreales</taxon>
        <taxon>Nectriaceae</taxon>
        <taxon>Fusarium</taxon>
        <taxon>Fusarium solani species complex</taxon>
    </lineage>
</organism>
<dbReference type="EMBL" id="NKCI01000001">
    <property type="protein sequence ID" value="RSL73780.1"/>
    <property type="molecule type" value="Genomic_DNA"/>
</dbReference>
<dbReference type="Proteomes" id="UP000288168">
    <property type="component" value="Unassembled WGS sequence"/>
</dbReference>
<comment type="similarity">
    <text evidence="2">Belongs to the DapA family.</text>
</comment>
<dbReference type="SMART" id="SM01130">
    <property type="entry name" value="DHDPS"/>
    <property type="match status" value="1"/>
</dbReference>
<feature type="binding site" evidence="4">
    <location>
        <position position="224"/>
    </location>
    <ligand>
        <name>pyruvate</name>
        <dbReference type="ChEBI" id="CHEBI:15361"/>
    </ligand>
</feature>
<keyword evidence="1 2" id="KW-0456">Lyase</keyword>
<reference evidence="5 6" key="1">
    <citation type="submission" date="2017-06" db="EMBL/GenBank/DDBJ databases">
        <title>Comparative genomic analysis of Ambrosia Fusariam Clade fungi.</title>
        <authorList>
            <person name="Stajich J.E."/>
            <person name="Carrillo J."/>
            <person name="Kijimoto T."/>
            <person name="Eskalen A."/>
            <person name="O'Donnell K."/>
            <person name="Kasson M."/>
        </authorList>
    </citation>
    <scope>NUCLEOTIDE SEQUENCE [LARGE SCALE GENOMIC DNA]</scope>
    <source>
        <strain evidence="5 6">NRRL62584</strain>
    </source>
</reference>
<dbReference type="Pfam" id="PF00701">
    <property type="entry name" value="DHDPS"/>
    <property type="match status" value="1"/>
</dbReference>
<evidence type="ECO:0000313" key="5">
    <source>
        <dbReference type="EMBL" id="RSL73780.1"/>
    </source>
</evidence>
<dbReference type="InterPro" id="IPR013785">
    <property type="entry name" value="Aldolase_TIM"/>
</dbReference>
<dbReference type="PIRSF" id="PIRSF001365">
    <property type="entry name" value="DHDPS"/>
    <property type="match status" value="1"/>
</dbReference>
<dbReference type="PANTHER" id="PTHR12128:SF66">
    <property type="entry name" value="4-HYDROXY-2-OXOGLUTARATE ALDOLASE, MITOCHONDRIAL"/>
    <property type="match status" value="1"/>
</dbReference>
<feature type="active site" description="Schiff-base intermediate with substrate" evidence="3">
    <location>
        <position position="181"/>
    </location>
</feature>
<proteinExistence type="inferred from homology"/>
<dbReference type="PRINTS" id="PR00146">
    <property type="entry name" value="DHPICSNTHASE"/>
</dbReference>
<evidence type="ECO:0000313" key="6">
    <source>
        <dbReference type="Proteomes" id="UP000288168"/>
    </source>
</evidence>
<evidence type="ECO:0000256" key="3">
    <source>
        <dbReference type="PIRSR" id="PIRSR001365-1"/>
    </source>
</evidence>
<dbReference type="AlphaFoldDB" id="A0A428R899"/>
<name>A0A428R899_9HYPO</name>
<protein>
    <recommendedName>
        <fullName evidence="7">Dihydrodipicolinate synthetase</fullName>
    </recommendedName>
</protein>
<accession>A0A428R899</accession>
<evidence type="ECO:0000256" key="1">
    <source>
        <dbReference type="ARBA" id="ARBA00023239"/>
    </source>
</evidence>
<dbReference type="GO" id="GO:0008840">
    <property type="term" value="F:4-hydroxy-tetrahydrodipicolinate synthase activity"/>
    <property type="evidence" value="ECO:0007669"/>
    <property type="project" value="TreeGrafter"/>
</dbReference>
<dbReference type="SUPFAM" id="SSF51569">
    <property type="entry name" value="Aldolase"/>
    <property type="match status" value="1"/>
</dbReference>
<sequence length="326" mass="35152">MGSIATTKGKPFPAGIHVPCLTWFANDANQEIDWDLQKKHIEFLVNSGLDGIVIAGTNGEAVTLTAAEKSQLVRTTREIATLAGRPNITITLGTSSQCTREVINETNLAKEAGADFVLVLTPSYFHFAMTQDAIVEFFEELADASPVPVVIYNFPGVVAGLDVNSEMLERLGQHPNIVGVKLTCGGIAKVARVAAQYKPEEFTALAGQSDWLVPAMAVGATGTITGVANLYPKVCTQIFELYKAGKTQEAEAAQLQLAKMEWGFAKGGINGTKWVVAKLRGYPLESCHCRRPYPKYSDEAKQEWILKVVEPLAAVEKGIGKRGVDA</sequence>
<dbReference type="STRING" id="1325734.A0A428R899"/>
<evidence type="ECO:0008006" key="7">
    <source>
        <dbReference type="Google" id="ProtNLM"/>
    </source>
</evidence>
<dbReference type="CDD" id="cd00408">
    <property type="entry name" value="DHDPS-like"/>
    <property type="match status" value="1"/>
</dbReference>